<keyword evidence="2" id="KW-1185">Reference proteome</keyword>
<dbReference type="Pfam" id="PF17914">
    <property type="entry name" value="HopA1"/>
    <property type="match status" value="1"/>
</dbReference>
<protein>
    <submittedName>
        <fullName evidence="1">Uncharacterized protein</fullName>
    </submittedName>
</protein>
<reference evidence="1 2" key="1">
    <citation type="submission" date="2020-08" db="EMBL/GenBank/DDBJ databases">
        <title>Novel species isolated from subtropical streams in China.</title>
        <authorList>
            <person name="Lu H."/>
        </authorList>
    </citation>
    <scope>NUCLEOTIDE SEQUENCE [LARGE SCALE GENOMIC DNA]</scope>
    <source>
        <strain evidence="1 2">LX15W</strain>
    </source>
</reference>
<accession>A0ABR6Y6X3</accession>
<proteinExistence type="predicted"/>
<dbReference type="InterPro" id="IPR040871">
    <property type="entry name" value="HopA1"/>
</dbReference>
<comment type="caution">
    <text evidence="1">The sequence shown here is derived from an EMBL/GenBank/DDBJ whole genome shotgun (WGS) entry which is preliminary data.</text>
</comment>
<organism evidence="1 2">
    <name type="scientific">Undibacterium flavidum</name>
    <dbReference type="NCBI Taxonomy" id="2762297"/>
    <lineage>
        <taxon>Bacteria</taxon>
        <taxon>Pseudomonadati</taxon>
        <taxon>Pseudomonadota</taxon>
        <taxon>Betaproteobacteria</taxon>
        <taxon>Burkholderiales</taxon>
        <taxon>Oxalobacteraceae</taxon>
        <taxon>Undibacterium</taxon>
    </lineage>
</organism>
<dbReference type="EMBL" id="JACOGA010000002">
    <property type="protein sequence ID" value="MBC3872352.1"/>
    <property type="molecule type" value="Genomic_DNA"/>
</dbReference>
<evidence type="ECO:0000313" key="2">
    <source>
        <dbReference type="Proteomes" id="UP000624279"/>
    </source>
</evidence>
<dbReference type="Proteomes" id="UP000624279">
    <property type="component" value="Unassembled WGS sequence"/>
</dbReference>
<gene>
    <name evidence="1" type="ORF">H8K55_02030</name>
</gene>
<evidence type="ECO:0000313" key="1">
    <source>
        <dbReference type="EMBL" id="MBC3872352.1"/>
    </source>
</evidence>
<name>A0ABR6Y6X3_9BURK</name>
<sequence>MKRDSILRQQLTTICQRVSITSPNAYVFDGVTYTFDAPAIASPEKETENTDVNQLREHLNSKFYDECYVGHFLSDADPESVDVKYENLTNLFHAANDNKDGWDPGWRIYETGSDGRVFVQKADRSRVAIAGEYSTYKWPGVAPTAGDFVSIRMFAGTTDVQPSFFFAFGRTLSDQFDENALVRFYFNVAAHAAVDLMAQITSTLNRYHIPFKFKSLVQTKMYTRADSAVLYVARRYYTLVASLIIDMHKGSAIRLREGIPLFTRCLVSGVGMAEDFKARTSFGMHRCGLVAEGIVQAYLAGERDVEVQVDMIEQVFQANDICIERPYLNPNSNDIFGQAIFDKETQW</sequence>
<dbReference type="RefSeq" id="WP_186940367.1">
    <property type="nucleotide sequence ID" value="NZ_JACOGA010000002.1"/>
</dbReference>